<dbReference type="PROSITE" id="PS50125">
    <property type="entry name" value="GUANYLATE_CYCLASE_2"/>
    <property type="match status" value="1"/>
</dbReference>
<dbReference type="InterPro" id="IPR029787">
    <property type="entry name" value="Nucleotide_cyclase"/>
</dbReference>
<dbReference type="CDD" id="cd07302">
    <property type="entry name" value="CHD"/>
    <property type="match status" value="1"/>
</dbReference>
<dbReference type="EMBL" id="HBFQ01025129">
    <property type="protein sequence ID" value="CAD8843450.1"/>
    <property type="molecule type" value="Transcribed_RNA"/>
</dbReference>
<dbReference type="SMART" id="SM00044">
    <property type="entry name" value="CYCc"/>
    <property type="match status" value="1"/>
</dbReference>
<evidence type="ECO:0000313" key="2">
    <source>
        <dbReference type="EMBL" id="CAD8843450.1"/>
    </source>
</evidence>
<protein>
    <recommendedName>
        <fullName evidence="1">Guanylate cyclase domain-containing protein</fullName>
    </recommendedName>
</protein>
<dbReference type="GO" id="GO:0035556">
    <property type="term" value="P:intracellular signal transduction"/>
    <property type="evidence" value="ECO:0007669"/>
    <property type="project" value="InterPro"/>
</dbReference>
<dbReference type="PANTHER" id="PTHR43081">
    <property type="entry name" value="ADENYLATE CYCLASE, TERMINAL-DIFFERENTIATION SPECIFIC-RELATED"/>
    <property type="match status" value="1"/>
</dbReference>
<feature type="domain" description="Guanylate cyclase" evidence="1">
    <location>
        <begin position="504"/>
        <end position="633"/>
    </location>
</feature>
<dbReference type="GO" id="GO:0009190">
    <property type="term" value="P:cyclic nucleotide biosynthetic process"/>
    <property type="evidence" value="ECO:0007669"/>
    <property type="project" value="InterPro"/>
</dbReference>
<dbReference type="SUPFAM" id="SSF55073">
    <property type="entry name" value="Nucleotide cyclase"/>
    <property type="match status" value="1"/>
</dbReference>
<dbReference type="Pfam" id="PF00211">
    <property type="entry name" value="Guanylate_cyc"/>
    <property type="match status" value="1"/>
</dbReference>
<dbReference type="PANTHER" id="PTHR43081:SF1">
    <property type="entry name" value="ADENYLATE CYCLASE, TERMINAL-DIFFERENTIATION SPECIFIC"/>
    <property type="match status" value="1"/>
</dbReference>
<dbReference type="Gene3D" id="3.30.70.1230">
    <property type="entry name" value="Nucleotide cyclase"/>
    <property type="match status" value="1"/>
</dbReference>
<proteinExistence type="predicted"/>
<gene>
    <name evidence="2" type="ORF">NSCI0253_LOCUS17800</name>
</gene>
<dbReference type="InterPro" id="IPR001054">
    <property type="entry name" value="A/G_cyclase"/>
</dbReference>
<name>A0A7S1A5V4_NOCSC</name>
<dbReference type="InterPro" id="IPR050697">
    <property type="entry name" value="Adenylyl/Guanylyl_Cyclase_3/4"/>
</dbReference>
<reference evidence="2" key="1">
    <citation type="submission" date="2021-01" db="EMBL/GenBank/DDBJ databases">
        <authorList>
            <person name="Corre E."/>
            <person name="Pelletier E."/>
            <person name="Niang G."/>
            <person name="Scheremetjew M."/>
            <person name="Finn R."/>
            <person name="Kale V."/>
            <person name="Holt S."/>
            <person name="Cochrane G."/>
            <person name="Meng A."/>
            <person name="Brown T."/>
            <person name="Cohen L."/>
        </authorList>
    </citation>
    <scope>NUCLEOTIDE SEQUENCE</scope>
</reference>
<accession>A0A7S1A5V4</accession>
<organism evidence="2">
    <name type="scientific">Noctiluca scintillans</name>
    <name type="common">Sea sparkle</name>
    <name type="synonym">Red tide dinoflagellate</name>
    <dbReference type="NCBI Taxonomy" id="2966"/>
    <lineage>
        <taxon>Eukaryota</taxon>
        <taxon>Sar</taxon>
        <taxon>Alveolata</taxon>
        <taxon>Dinophyceae</taxon>
        <taxon>Noctilucales</taxon>
        <taxon>Noctilucaceae</taxon>
        <taxon>Noctiluca</taxon>
    </lineage>
</organism>
<dbReference type="AlphaFoldDB" id="A0A7S1A5V4"/>
<sequence length="836" mass="93114">MCVYAVSEHTYLCSVTFLLDFIAILSFLSDTWLYQGNLFLNDDGTKVTRYARSARVARMIRLARVAKWTRLTPKMIQIFGGQNHGLAKACMTRRLRRLFNFLDNDSAGFVTNVDLKCFYVTVLQESHNLEELLFGDVGRRARLDMIRKDVGTIQEAEYVKQMGGVIRTSTHSSLSSVLHRSASQVDRKHKANGIYNLDFDEFSKLIFNTEVGKALLQQHVQEASQSDGGWTLTQEFSARASLKVCVGFLIVVIVFNFLQPQSTEASAEVGLALLATSSTSNTSLADLCHQVTRYSSYFAVLLVFLNDVTYLDVGSGLECLSGGIPRSEVDPFQRIEELTEDHNLRYEHVYLACSPGSAVDGKSDFECDEWLASSGAMIVIEDAVRQGNVYDLYETFAVIACLLLWTTLFSHSITMFCRTLLEPLRALVDDMKAMSILELVYIDAEDQFPRSRKLADEMLNIQSAFRMMQRSIRFWAKMVPPTVVQRLFSSGIEASIGVSKCECSILFCDIEGFEEGVRGTSPQEVLKIMHSVFDKIGEVVDRDGGTLLEFIGDEILAVYNAPCVLPNHVLKAALSAVDINVAMKKEQLQIGGVSVRCRCGVHTASVLAGNVGSPQRMKYGLLGDGVNLAARLKGLNSKYNTLVLATDEVVSDSLTRRRVLHRPIDIVAVKGREEPTTVFELLCRASGRDAAVKRVVAEKHTEAFRLYQNRKFREARALFIEVRAAVLDGDAVQDEPSRQLAQRCVAHLRHPPPLDWDGVQHLNAKTFRVDDLEEDLCDTPNVATSSPPSGGLSREHCDDVEMPRELTFPIGSRAIDLVRERCDTVTTEEGGQGFNL</sequence>
<evidence type="ECO:0000259" key="1">
    <source>
        <dbReference type="PROSITE" id="PS50125"/>
    </source>
</evidence>